<sequence>MSWVARRTRRNDSDPFRLKDGEFVRLFRLTNDLNWMKFPITPDKKTAINQQFMANFRFLGCIGCIDCTHVSIIAPKDEEHNYLNRKSFHSKNVQLICDWNLKVPAVNARYAGATHDAAIWNTSDIRDSGYPQLPWLMAPILHPTPGAKELHNQRLSSTRNCIERCNSVLRIVNNEEQHNQEAKPLVQDGRQARRNLFQRYFQ</sequence>
<accession>A0A8K0GL27</accession>
<keyword evidence="7" id="KW-0539">Nucleus</keyword>
<dbReference type="PANTHER" id="PTHR22930">
    <property type="match status" value="1"/>
</dbReference>
<name>A0A8K0GL27_IGNLU</name>
<dbReference type="AlphaFoldDB" id="A0A8K0GL27"/>
<protein>
    <recommendedName>
        <fullName evidence="8">DDE Tnp4 domain-containing protein</fullName>
    </recommendedName>
</protein>
<organism evidence="9 10">
    <name type="scientific">Ignelater luminosus</name>
    <name type="common">Cucubano</name>
    <name type="synonym">Pyrophorus luminosus</name>
    <dbReference type="NCBI Taxonomy" id="2038154"/>
    <lineage>
        <taxon>Eukaryota</taxon>
        <taxon>Metazoa</taxon>
        <taxon>Ecdysozoa</taxon>
        <taxon>Arthropoda</taxon>
        <taxon>Hexapoda</taxon>
        <taxon>Insecta</taxon>
        <taxon>Pterygota</taxon>
        <taxon>Neoptera</taxon>
        <taxon>Endopterygota</taxon>
        <taxon>Coleoptera</taxon>
        <taxon>Polyphaga</taxon>
        <taxon>Elateriformia</taxon>
        <taxon>Elateroidea</taxon>
        <taxon>Elateridae</taxon>
        <taxon>Agrypninae</taxon>
        <taxon>Pyrophorini</taxon>
        <taxon>Ignelater</taxon>
    </lineage>
</organism>
<evidence type="ECO:0000313" key="10">
    <source>
        <dbReference type="Proteomes" id="UP000801492"/>
    </source>
</evidence>
<dbReference type="GO" id="GO:0004518">
    <property type="term" value="F:nuclease activity"/>
    <property type="evidence" value="ECO:0007669"/>
    <property type="project" value="UniProtKB-KW"/>
</dbReference>
<dbReference type="InterPro" id="IPR045249">
    <property type="entry name" value="HARBI1-like"/>
</dbReference>
<evidence type="ECO:0000256" key="5">
    <source>
        <dbReference type="ARBA" id="ARBA00022723"/>
    </source>
</evidence>
<dbReference type="GO" id="GO:0005634">
    <property type="term" value="C:nucleus"/>
    <property type="evidence" value="ECO:0007669"/>
    <property type="project" value="UniProtKB-SubCell"/>
</dbReference>
<keyword evidence="6" id="KW-0378">Hydrolase</keyword>
<evidence type="ECO:0000256" key="2">
    <source>
        <dbReference type="ARBA" id="ARBA00004123"/>
    </source>
</evidence>
<dbReference type="InterPro" id="IPR027806">
    <property type="entry name" value="HARBI1_dom"/>
</dbReference>
<comment type="caution">
    <text evidence="9">The sequence shown here is derived from an EMBL/GenBank/DDBJ whole genome shotgun (WGS) entry which is preliminary data.</text>
</comment>
<dbReference type="PANTHER" id="PTHR22930:SF85">
    <property type="entry name" value="GH03217P-RELATED"/>
    <property type="match status" value="1"/>
</dbReference>
<dbReference type="GO" id="GO:0046872">
    <property type="term" value="F:metal ion binding"/>
    <property type="evidence" value="ECO:0007669"/>
    <property type="project" value="UniProtKB-KW"/>
</dbReference>
<comment type="cofactor">
    <cofactor evidence="1">
        <name>a divalent metal cation</name>
        <dbReference type="ChEBI" id="CHEBI:60240"/>
    </cofactor>
</comment>
<evidence type="ECO:0000256" key="1">
    <source>
        <dbReference type="ARBA" id="ARBA00001968"/>
    </source>
</evidence>
<comment type="subcellular location">
    <subcellularLocation>
        <location evidence="2">Nucleus</location>
    </subcellularLocation>
</comment>
<evidence type="ECO:0000256" key="6">
    <source>
        <dbReference type="ARBA" id="ARBA00022801"/>
    </source>
</evidence>
<keyword evidence="4" id="KW-0540">Nuclease</keyword>
<evidence type="ECO:0000256" key="4">
    <source>
        <dbReference type="ARBA" id="ARBA00022722"/>
    </source>
</evidence>
<evidence type="ECO:0000313" key="9">
    <source>
        <dbReference type="EMBL" id="KAF2905577.1"/>
    </source>
</evidence>
<gene>
    <name evidence="9" type="ORF">ILUMI_00598</name>
</gene>
<proteinExistence type="inferred from homology"/>
<comment type="similarity">
    <text evidence="3">Belongs to the HARBI1 family.</text>
</comment>
<dbReference type="Proteomes" id="UP000801492">
    <property type="component" value="Unassembled WGS sequence"/>
</dbReference>
<keyword evidence="10" id="KW-1185">Reference proteome</keyword>
<dbReference type="EMBL" id="VTPC01000500">
    <property type="protein sequence ID" value="KAF2905577.1"/>
    <property type="molecule type" value="Genomic_DNA"/>
</dbReference>
<evidence type="ECO:0000259" key="8">
    <source>
        <dbReference type="Pfam" id="PF13359"/>
    </source>
</evidence>
<dbReference type="OrthoDB" id="6770542at2759"/>
<dbReference type="Pfam" id="PF13359">
    <property type="entry name" value="DDE_Tnp_4"/>
    <property type="match status" value="1"/>
</dbReference>
<dbReference type="GO" id="GO:0016787">
    <property type="term" value="F:hydrolase activity"/>
    <property type="evidence" value="ECO:0007669"/>
    <property type="project" value="UniProtKB-KW"/>
</dbReference>
<reference evidence="9" key="1">
    <citation type="submission" date="2019-08" db="EMBL/GenBank/DDBJ databases">
        <title>The genome of the North American firefly Photinus pyralis.</title>
        <authorList>
            <consortium name="Photinus pyralis genome working group"/>
            <person name="Fallon T.R."/>
            <person name="Sander Lower S.E."/>
            <person name="Weng J.-K."/>
        </authorList>
    </citation>
    <scope>NUCLEOTIDE SEQUENCE</scope>
    <source>
        <strain evidence="9">TRF0915ILg1</strain>
        <tissue evidence="9">Whole body</tissue>
    </source>
</reference>
<keyword evidence="5" id="KW-0479">Metal-binding</keyword>
<evidence type="ECO:0000256" key="7">
    <source>
        <dbReference type="ARBA" id="ARBA00023242"/>
    </source>
</evidence>
<feature type="domain" description="DDE Tnp4" evidence="8">
    <location>
        <begin position="65"/>
        <end position="170"/>
    </location>
</feature>
<evidence type="ECO:0000256" key="3">
    <source>
        <dbReference type="ARBA" id="ARBA00006958"/>
    </source>
</evidence>